<dbReference type="STRING" id="505317.OA57_07080"/>
<dbReference type="EMBL" id="JSUM01000011">
    <property type="protein sequence ID" value="KGQ70269.1"/>
    <property type="molecule type" value="Genomic_DNA"/>
</dbReference>
<dbReference type="InterPro" id="IPR005801">
    <property type="entry name" value="ADC_synthase"/>
</dbReference>
<dbReference type="OrthoDB" id="9803598at2"/>
<dbReference type="PANTHER" id="PTHR11236:SF50">
    <property type="entry name" value="AMINODEOXYCHORISMATE SYNTHASE COMPONENT 1"/>
    <property type="match status" value="1"/>
</dbReference>
<dbReference type="NCBIfam" id="NF005486">
    <property type="entry name" value="PRK07093.1"/>
    <property type="match status" value="1"/>
</dbReference>
<dbReference type="GO" id="GO:0000162">
    <property type="term" value="P:L-tryptophan biosynthetic process"/>
    <property type="evidence" value="ECO:0007669"/>
    <property type="project" value="TreeGrafter"/>
</dbReference>
<dbReference type="InterPro" id="IPR015890">
    <property type="entry name" value="Chorismate_C"/>
</dbReference>
<dbReference type="GO" id="GO:0046820">
    <property type="term" value="F:4-amino-4-deoxychorismate synthase activity"/>
    <property type="evidence" value="ECO:0007669"/>
    <property type="project" value="TreeGrafter"/>
</dbReference>
<dbReference type="Proteomes" id="UP000030380">
    <property type="component" value="Unassembled WGS sequence"/>
</dbReference>
<proteinExistence type="predicted"/>
<gene>
    <name evidence="2" type="ORF">OA57_07080</name>
</gene>
<dbReference type="SUPFAM" id="SSF56322">
    <property type="entry name" value="ADC synthase"/>
    <property type="match status" value="1"/>
</dbReference>
<dbReference type="Gene3D" id="3.60.120.10">
    <property type="entry name" value="Anthranilate synthase"/>
    <property type="match status" value="1"/>
</dbReference>
<organism evidence="2 3">
    <name type="scientific">Chelonobacter oris</name>
    <dbReference type="NCBI Taxonomy" id="505317"/>
    <lineage>
        <taxon>Bacteria</taxon>
        <taxon>Pseudomonadati</taxon>
        <taxon>Pseudomonadota</taxon>
        <taxon>Gammaproteobacteria</taxon>
        <taxon>Pasteurellales</taxon>
        <taxon>Pasteurellaceae</taxon>
        <taxon>Chelonobacter</taxon>
    </lineage>
</organism>
<name>A0A0A3B9M8_9PAST</name>
<evidence type="ECO:0000313" key="2">
    <source>
        <dbReference type="EMBL" id="KGQ70269.1"/>
    </source>
</evidence>
<feature type="domain" description="Chorismate-utilising enzyme C-terminal" evidence="1">
    <location>
        <begin position="74"/>
        <end position="318"/>
    </location>
</feature>
<comment type="caution">
    <text evidence="2">The sequence shown here is derived from an EMBL/GenBank/DDBJ whole genome shotgun (WGS) entry which is preliminary data.</text>
</comment>
<dbReference type="InterPro" id="IPR019999">
    <property type="entry name" value="Anth_synth_I-like"/>
</dbReference>
<reference evidence="2 3" key="1">
    <citation type="submission" date="2014-11" db="EMBL/GenBank/DDBJ databases">
        <title>Draft genome sequence of Chelonobacter oris 1662T, associated with respiratory disease in Hermann's Tortoises.</title>
        <authorList>
            <person name="Kudirkiene E."/>
            <person name="Hansen M.J."/>
            <person name="Bojesen A.M."/>
        </authorList>
    </citation>
    <scope>NUCLEOTIDE SEQUENCE [LARGE SCALE GENOMIC DNA]</scope>
    <source>
        <strain evidence="2 3">1662</strain>
    </source>
</reference>
<sequence length="333" mass="38501">MAVNDFIARADIFGRQRQPFLFLIDFEQQKPLIFPLHEAARHGIFFEIRGETNRDWQLPLPAEPLRLKTLPIDFERYLCGFEWVQQQLQAGNTYLLNLTYPTALECNYSLRRIFQLSRAPFKLLWDNRFVCFSPESFVTTANNKIYSYPMKGTIDAALPNAEQQLLASEKEQWEHNTIVDLIRNDLSIVAERIEVTRLRYVEKLHTERGMILQTSSEICGRLAHDWQNRIGELLWKLLPAGSISGAPKEKTVQIIRQAEQGERGYYTGVFGVFDGENLQSAVLIRYLEQTESGLLFRSGGGITTQSKPDEEYHELLQKVYIPIVEQDVTPCIR</sequence>
<dbReference type="PRINTS" id="PR00095">
    <property type="entry name" value="ANTSNTHASEI"/>
</dbReference>
<evidence type="ECO:0000313" key="3">
    <source>
        <dbReference type="Proteomes" id="UP000030380"/>
    </source>
</evidence>
<protein>
    <submittedName>
        <fullName evidence="2">Aminobenzoate synthetase</fullName>
    </submittedName>
</protein>
<dbReference type="AlphaFoldDB" id="A0A0A3B9M8"/>
<dbReference type="Pfam" id="PF00425">
    <property type="entry name" value="Chorismate_bind"/>
    <property type="match status" value="1"/>
</dbReference>
<dbReference type="PANTHER" id="PTHR11236">
    <property type="entry name" value="AMINOBENZOATE/ANTHRANILATE SYNTHASE"/>
    <property type="match status" value="1"/>
</dbReference>
<accession>A0A0A3B9M8</accession>
<evidence type="ECO:0000259" key="1">
    <source>
        <dbReference type="Pfam" id="PF00425"/>
    </source>
</evidence>
<keyword evidence="3" id="KW-1185">Reference proteome</keyword>